<reference evidence="2 3" key="1">
    <citation type="submission" date="2016-10" db="EMBL/GenBank/DDBJ databases">
        <authorList>
            <person name="de Groot N.N."/>
        </authorList>
    </citation>
    <scope>NUCLEOTIDE SEQUENCE [LARGE SCALE GENOMIC DNA]</scope>
    <source>
        <strain evidence="2 3">CGMCC 1.12097</strain>
    </source>
</reference>
<proteinExistence type="predicted"/>
<keyword evidence="2" id="KW-0255">Endonuclease</keyword>
<dbReference type="GO" id="GO:0004519">
    <property type="term" value="F:endonuclease activity"/>
    <property type="evidence" value="ECO:0007669"/>
    <property type="project" value="UniProtKB-KW"/>
</dbReference>
<dbReference type="EMBL" id="FMXM01000023">
    <property type="protein sequence ID" value="SDA96024.1"/>
    <property type="molecule type" value="Genomic_DNA"/>
</dbReference>
<dbReference type="Pfam" id="PF13391">
    <property type="entry name" value="HNH_2"/>
    <property type="match status" value="1"/>
</dbReference>
<organism evidence="2 3">
    <name type="scientific">Mesorhizobium qingshengii</name>
    <dbReference type="NCBI Taxonomy" id="1165689"/>
    <lineage>
        <taxon>Bacteria</taxon>
        <taxon>Pseudomonadati</taxon>
        <taxon>Pseudomonadota</taxon>
        <taxon>Alphaproteobacteria</taxon>
        <taxon>Hyphomicrobiales</taxon>
        <taxon>Phyllobacteriaceae</taxon>
        <taxon>Mesorhizobium</taxon>
    </lineage>
</organism>
<evidence type="ECO:0000313" key="2">
    <source>
        <dbReference type="EMBL" id="SDA96024.1"/>
    </source>
</evidence>
<evidence type="ECO:0000259" key="1">
    <source>
        <dbReference type="Pfam" id="PF13391"/>
    </source>
</evidence>
<sequence length="330" mass="36847">MPQFWWVNHNQTARQEIDGQYLWSPKTESNGARSVFYNNMRRAAPGDLVMSFFDQAIRYVGRVAEFAFTAPKPAEFKETGSYWNQEGWLLPVFWTPLVPPVRPKALIDVLGPHLPAKYSPINPSSGSGNQKAYLASVSPEVFQTIVDGAAFDGAALARGGANSLTFEVVNELLENAVERRIKEDLTLEDTVKKSVIQARRGQGKFRANVETIEHSCRLTGVTNSALLIASHIKPWRLCTSAQERLDGMNGLLLTPDADHLFDRGFISFEDGGEVLISPRVDKADLRRLGFEQLVMQSFGFSEAPVVWRTEAFTQPQQSYLAQHRADVFVG</sequence>
<evidence type="ECO:0000313" key="3">
    <source>
        <dbReference type="Proteomes" id="UP000198588"/>
    </source>
</evidence>
<keyword evidence="2" id="KW-0540">Nuclease</keyword>
<name>A0A1G5ZMN7_9HYPH</name>
<gene>
    <name evidence="2" type="ORF">SAMN02927914_05543</name>
</gene>
<keyword evidence="2" id="KW-0378">Hydrolase</keyword>
<protein>
    <submittedName>
        <fullName evidence="2">HNH endonuclease</fullName>
    </submittedName>
</protein>
<accession>A0A1G5ZMN7</accession>
<dbReference type="InterPro" id="IPR003615">
    <property type="entry name" value="HNH_nuc"/>
</dbReference>
<dbReference type="AlphaFoldDB" id="A0A1G5ZMN7"/>
<dbReference type="Proteomes" id="UP000198588">
    <property type="component" value="Unassembled WGS sequence"/>
</dbReference>
<dbReference type="RefSeq" id="WP_091584866.1">
    <property type="nucleotide sequence ID" value="NZ_FMXM01000023.1"/>
</dbReference>
<feature type="domain" description="HNH nuclease" evidence="1">
    <location>
        <begin position="216"/>
        <end position="269"/>
    </location>
</feature>
<dbReference type="OrthoDB" id="9811869at2"/>